<dbReference type="Gene3D" id="3.50.50.60">
    <property type="entry name" value="FAD/NAD(P)-binding domain"/>
    <property type="match status" value="2"/>
</dbReference>
<accession>A0ABP4MR94</accession>
<dbReference type="InterPro" id="IPR036188">
    <property type="entry name" value="FAD/NAD-bd_sf"/>
</dbReference>
<dbReference type="RefSeq" id="WP_344180383.1">
    <property type="nucleotide sequence ID" value="NZ_BAAANC010000003.1"/>
</dbReference>
<organism evidence="3 4">
    <name type="scientific">Kribbella lupini</name>
    <dbReference type="NCBI Taxonomy" id="291602"/>
    <lineage>
        <taxon>Bacteria</taxon>
        <taxon>Bacillati</taxon>
        <taxon>Actinomycetota</taxon>
        <taxon>Actinomycetes</taxon>
        <taxon>Propionibacteriales</taxon>
        <taxon>Kribbellaceae</taxon>
        <taxon>Kribbella</taxon>
    </lineage>
</organism>
<sequence>MAERSIVVVGAGIVGASLAYHLSGQGRPVTLIDAGLPGSGVTRASFAWIGRPVSSDRPSAALRYLALDEYRRLEAELPGLAIRWTGSLVWDGFDDNPGPFADDVGRLEPRLVDPPAEATHHAGDAAFDPVAATELLVATARERGARLLVGTTATALEHHAGAAISGERPGDAVTGEEHQAGKVIGVRTTNGTIPAETVVLAAGTGSVGLCAGVGVTLPVEPSPAILVRLRATPGLVRAIVATPALEARQLDDGTVLAPTIYSGETDQAALLATAGRVRDRFAAAFRGAGDAKVLSAEIGWRPMPVDDEPIIGTPAGTEGLYVAVMHSGITLAAAVGRLAAAEIITGQPAPELEGCRPTRFS</sequence>
<gene>
    <name evidence="3" type="ORF">GCM10009741_61230</name>
</gene>
<evidence type="ECO:0000313" key="3">
    <source>
        <dbReference type="EMBL" id="GAA1549029.1"/>
    </source>
</evidence>
<protein>
    <submittedName>
        <fullName evidence="3">FAD-binding oxidoreductase</fullName>
    </submittedName>
</protein>
<dbReference type="InterPro" id="IPR006076">
    <property type="entry name" value="FAD-dep_OxRdtase"/>
</dbReference>
<dbReference type="PANTHER" id="PTHR13847">
    <property type="entry name" value="SARCOSINE DEHYDROGENASE-RELATED"/>
    <property type="match status" value="1"/>
</dbReference>
<reference evidence="4" key="1">
    <citation type="journal article" date="2019" name="Int. J. Syst. Evol. Microbiol.">
        <title>The Global Catalogue of Microorganisms (GCM) 10K type strain sequencing project: providing services to taxonomists for standard genome sequencing and annotation.</title>
        <authorList>
            <consortium name="The Broad Institute Genomics Platform"/>
            <consortium name="The Broad Institute Genome Sequencing Center for Infectious Disease"/>
            <person name="Wu L."/>
            <person name="Ma J."/>
        </authorList>
    </citation>
    <scope>NUCLEOTIDE SEQUENCE [LARGE SCALE GENOMIC DNA]</scope>
    <source>
        <strain evidence="4">JCM 14303</strain>
    </source>
</reference>
<keyword evidence="1" id="KW-0560">Oxidoreductase</keyword>
<dbReference type="EMBL" id="BAAANC010000003">
    <property type="protein sequence ID" value="GAA1549029.1"/>
    <property type="molecule type" value="Genomic_DNA"/>
</dbReference>
<name>A0ABP4MR94_9ACTN</name>
<proteinExistence type="predicted"/>
<evidence type="ECO:0000256" key="1">
    <source>
        <dbReference type="ARBA" id="ARBA00023002"/>
    </source>
</evidence>
<feature type="domain" description="FAD dependent oxidoreductase" evidence="2">
    <location>
        <begin position="6"/>
        <end position="341"/>
    </location>
</feature>
<dbReference type="SUPFAM" id="SSF51905">
    <property type="entry name" value="FAD/NAD(P)-binding domain"/>
    <property type="match status" value="1"/>
</dbReference>
<dbReference type="Pfam" id="PF01266">
    <property type="entry name" value="DAO"/>
    <property type="match status" value="1"/>
</dbReference>
<comment type="caution">
    <text evidence="3">The sequence shown here is derived from an EMBL/GenBank/DDBJ whole genome shotgun (WGS) entry which is preliminary data.</text>
</comment>
<keyword evidence="4" id="KW-1185">Reference proteome</keyword>
<dbReference type="PANTHER" id="PTHR13847:SF289">
    <property type="entry name" value="GLYCINE OXIDASE"/>
    <property type="match status" value="1"/>
</dbReference>
<dbReference type="Proteomes" id="UP001500363">
    <property type="component" value="Unassembled WGS sequence"/>
</dbReference>
<dbReference type="Gene3D" id="3.30.9.10">
    <property type="entry name" value="D-Amino Acid Oxidase, subunit A, domain 2"/>
    <property type="match status" value="1"/>
</dbReference>
<evidence type="ECO:0000259" key="2">
    <source>
        <dbReference type="Pfam" id="PF01266"/>
    </source>
</evidence>
<evidence type="ECO:0000313" key="4">
    <source>
        <dbReference type="Proteomes" id="UP001500363"/>
    </source>
</evidence>